<dbReference type="OrthoDB" id="238106at2"/>
<keyword evidence="2" id="KW-1185">Reference proteome</keyword>
<protein>
    <recommendedName>
        <fullName evidence="3">DUF1207 domain-containing protein</fullName>
    </recommendedName>
</protein>
<dbReference type="Proteomes" id="UP000319817">
    <property type="component" value="Chromosome"/>
</dbReference>
<evidence type="ECO:0008006" key="3">
    <source>
        <dbReference type="Google" id="ProtNLM"/>
    </source>
</evidence>
<accession>A0A517NNJ5</accession>
<dbReference type="EMBL" id="CP036526">
    <property type="protein sequence ID" value="QDT08696.1"/>
    <property type="molecule type" value="Genomic_DNA"/>
</dbReference>
<proteinExistence type="predicted"/>
<reference evidence="1 2" key="1">
    <citation type="submission" date="2019-02" db="EMBL/GenBank/DDBJ databases">
        <title>Deep-cultivation of Planctomycetes and their phenomic and genomic characterization uncovers novel biology.</title>
        <authorList>
            <person name="Wiegand S."/>
            <person name="Jogler M."/>
            <person name="Boedeker C."/>
            <person name="Pinto D."/>
            <person name="Vollmers J."/>
            <person name="Rivas-Marin E."/>
            <person name="Kohn T."/>
            <person name="Peeters S.H."/>
            <person name="Heuer A."/>
            <person name="Rast P."/>
            <person name="Oberbeckmann S."/>
            <person name="Bunk B."/>
            <person name="Jeske O."/>
            <person name="Meyerdierks A."/>
            <person name="Storesund J.E."/>
            <person name="Kallscheuer N."/>
            <person name="Luecker S."/>
            <person name="Lage O.M."/>
            <person name="Pohl T."/>
            <person name="Merkel B.J."/>
            <person name="Hornburger P."/>
            <person name="Mueller R.-W."/>
            <person name="Bruemmer F."/>
            <person name="Labrenz M."/>
            <person name="Spormann A.M."/>
            <person name="Op den Camp H."/>
            <person name="Overmann J."/>
            <person name="Amann R."/>
            <person name="Jetten M.S.M."/>
            <person name="Mascher T."/>
            <person name="Medema M.H."/>
            <person name="Devos D.P."/>
            <person name="Kaster A.-K."/>
            <person name="Ovreas L."/>
            <person name="Rohde M."/>
            <person name="Galperin M.Y."/>
            <person name="Jogler C."/>
        </authorList>
    </citation>
    <scope>NUCLEOTIDE SEQUENCE [LARGE SCALE GENOMIC DNA]</scope>
    <source>
        <strain evidence="1 2">K23_9</strain>
    </source>
</reference>
<evidence type="ECO:0000313" key="2">
    <source>
        <dbReference type="Proteomes" id="UP000319817"/>
    </source>
</evidence>
<dbReference type="RefSeq" id="WP_145416196.1">
    <property type="nucleotide sequence ID" value="NZ_CP036526.1"/>
</dbReference>
<dbReference type="AlphaFoldDB" id="A0A517NNJ5"/>
<sequence length="103" mass="11728">MPKEEVDDSVAIRWLVLHSFTGLIVERFVAGTQGAPFTAINLNFREAVDWSVSTTIQAGWSFQSPQSGRRIRFGAQYGDGPTSQYSFFQRHEQYVGGDIWFDY</sequence>
<name>A0A517NNJ5_9BACT</name>
<gene>
    <name evidence="1" type="ORF">K239x_06370</name>
</gene>
<organism evidence="1 2">
    <name type="scientific">Stieleria marina</name>
    <dbReference type="NCBI Taxonomy" id="1930275"/>
    <lineage>
        <taxon>Bacteria</taxon>
        <taxon>Pseudomonadati</taxon>
        <taxon>Planctomycetota</taxon>
        <taxon>Planctomycetia</taxon>
        <taxon>Pirellulales</taxon>
        <taxon>Pirellulaceae</taxon>
        <taxon>Stieleria</taxon>
    </lineage>
</organism>
<evidence type="ECO:0000313" key="1">
    <source>
        <dbReference type="EMBL" id="QDT08696.1"/>
    </source>
</evidence>